<comment type="caution">
    <text evidence="2">The sequence shown here is derived from an EMBL/GenBank/DDBJ whole genome shotgun (WGS) entry which is preliminary data.</text>
</comment>
<accession>A0A835S639</accession>
<evidence type="ECO:0000256" key="1">
    <source>
        <dbReference type="SAM" id="MobiDB-lite"/>
    </source>
</evidence>
<feature type="region of interest" description="Disordered" evidence="1">
    <location>
        <begin position="79"/>
        <end position="135"/>
    </location>
</feature>
<evidence type="ECO:0000313" key="3">
    <source>
        <dbReference type="Proteomes" id="UP000639772"/>
    </source>
</evidence>
<evidence type="ECO:0000313" key="2">
    <source>
        <dbReference type="EMBL" id="KAG0501075.1"/>
    </source>
</evidence>
<feature type="compositionally biased region" description="Basic and acidic residues" evidence="1">
    <location>
        <begin position="122"/>
        <end position="135"/>
    </location>
</feature>
<reference evidence="2 3" key="1">
    <citation type="journal article" date="2020" name="Nat. Food">
        <title>A phased Vanilla planifolia genome enables genetic improvement of flavour and production.</title>
        <authorList>
            <person name="Hasing T."/>
            <person name="Tang H."/>
            <person name="Brym M."/>
            <person name="Khazi F."/>
            <person name="Huang T."/>
            <person name="Chambers A.H."/>
        </authorList>
    </citation>
    <scope>NUCLEOTIDE SEQUENCE [LARGE SCALE GENOMIC DNA]</scope>
    <source>
        <tissue evidence="2">Leaf</tissue>
    </source>
</reference>
<dbReference type="EMBL" id="JADCNM010000001">
    <property type="protein sequence ID" value="KAG0501075.1"/>
    <property type="molecule type" value="Genomic_DNA"/>
</dbReference>
<dbReference type="Proteomes" id="UP000639772">
    <property type="component" value="Chromosome 1"/>
</dbReference>
<name>A0A835S639_VANPL</name>
<feature type="compositionally biased region" description="Polar residues" evidence="1">
    <location>
        <begin position="99"/>
        <end position="119"/>
    </location>
</feature>
<sequence>MRMHSYFHQQEYDSFSDNPKAFQRESMIGYQDEQLQPILKEKHRLLTIRPSRQKGKRKPAQLLPRVAADEEVVQIRKKKATHEEVVQIRKKKATHEDPSSSSTDSTNHVVSAQTSTTVFNGRGEKKGEREKGFLL</sequence>
<dbReference type="AlphaFoldDB" id="A0A835S639"/>
<gene>
    <name evidence="2" type="ORF">HPP92_001147</name>
</gene>
<protein>
    <submittedName>
        <fullName evidence="2">Uncharacterized protein</fullName>
    </submittedName>
</protein>
<organism evidence="2 3">
    <name type="scientific">Vanilla planifolia</name>
    <name type="common">Vanilla</name>
    <dbReference type="NCBI Taxonomy" id="51239"/>
    <lineage>
        <taxon>Eukaryota</taxon>
        <taxon>Viridiplantae</taxon>
        <taxon>Streptophyta</taxon>
        <taxon>Embryophyta</taxon>
        <taxon>Tracheophyta</taxon>
        <taxon>Spermatophyta</taxon>
        <taxon>Magnoliopsida</taxon>
        <taxon>Liliopsida</taxon>
        <taxon>Asparagales</taxon>
        <taxon>Orchidaceae</taxon>
        <taxon>Vanilloideae</taxon>
        <taxon>Vanilleae</taxon>
        <taxon>Vanilla</taxon>
    </lineage>
</organism>
<proteinExistence type="predicted"/>